<comment type="catalytic activity">
    <reaction evidence="5">
        <text>dTDP-beta-L-rhamnose + NADP(+) = dTDP-4-dehydro-beta-L-rhamnose + NADPH + H(+)</text>
        <dbReference type="Rhea" id="RHEA:21796"/>
        <dbReference type="ChEBI" id="CHEBI:15378"/>
        <dbReference type="ChEBI" id="CHEBI:57510"/>
        <dbReference type="ChEBI" id="CHEBI:57783"/>
        <dbReference type="ChEBI" id="CHEBI:58349"/>
        <dbReference type="ChEBI" id="CHEBI:62830"/>
        <dbReference type="EC" id="1.1.1.133"/>
    </reaction>
</comment>
<dbReference type="EC" id="1.1.1.133" evidence="3 6"/>
<dbReference type="RefSeq" id="WP_211344896.1">
    <property type="nucleotide sequence ID" value="NZ_QUMU01000015.1"/>
</dbReference>
<proteinExistence type="inferred from homology"/>
<comment type="function">
    <text evidence="6">Catalyzes the reduction of dTDP-6-deoxy-L-lyxo-4-hexulose to yield dTDP-L-rhamnose.</text>
</comment>
<dbReference type="InterPro" id="IPR029903">
    <property type="entry name" value="RmlD-like-bd"/>
</dbReference>
<gene>
    <name evidence="8" type="ORF">ATI61_115187</name>
</gene>
<dbReference type="InterPro" id="IPR017853">
    <property type="entry name" value="GH"/>
</dbReference>
<dbReference type="PANTHER" id="PTHR10491:SF4">
    <property type="entry name" value="METHIONINE ADENOSYLTRANSFERASE 2 SUBUNIT BETA"/>
    <property type="match status" value="1"/>
</dbReference>
<feature type="domain" description="RmlD-like substrate binding" evidence="7">
    <location>
        <begin position="464"/>
        <end position="723"/>
    </location>
</feature>
<comment type="pathway">
    <text evidence="1 6">Carbohydrate biosynthesis; dTDP-L-rhamnose biosynthesis.</text>
</comment>
<keyword evidence="9" id="KW-1185">Reference proteome</keyword>
<dbReference type="Pfam" id="PF00232">
    <property type="entry name" value="Glyco_hydro_1"/>
    <property type="match status" value="1"/>
</dbReference>
<dbReference type="SUPFAM" id="SSF51735">
    <property type="entry name" value="NAD(P)-binding Rossmann-fold domains"/>
    <property type="match status" value="1"/>
</dbReference>
<reference evidence="8 9" key="1">
    <citation type="submission" date="2018-08" db="EMBL/GenBank/DDBJ databases">
        <title>Genomic Encyclopedia of Archaeal and Bacterial Type Strains, Phase II (KMG-II): from individual species to whole genera.</title>
        <authorList>
            <person name="Goeker M."/>
        </authorList>
    </citation>
    <scope>NUCLEOTIDE SEQUENCE [LARGE SCALE GENOMIC DNA]</scope>
    <source>
        <strain evidence="8 9">DSM 2261</strain>
    </source>
</reference>
<dbReference type="InterPro" id="IPR005913">
    <property type="entry name" value="dTDP_dehydrorham_reduct"/>
</dbReference>
<evidence type="ECO:0000256" key="6">
    <source>
        <dbReference type="RuleBase" id="RU364082"/>
    </source>
</evidence>
<evidence type="ECO:0000256" key="4">
    <source>
        <dbReference type="ARBA" id="ARBA00017099"/>
    </source>
</evidence>
<dbReference type="Proteomes" id="UP000256345">
    <property type="component" value="Unassembled WGS sequence"/>
</dbReference>
<dbReference type="InterPro" id="IPR036291">
    <property type="entry name" value="NAD(P)-bd_dom_sf"/>
</dbReference>
<protein>
    <recommendedName>
        <fullName evidence="4 6">dTDP-4-dehydrorhamnose reductase</fullName>
        <ecNumber evidence="3 6">1.1.1.133</ecNumber>
    </recommendedName>
</protein>
<evidence type="ECO:0000256" key="2">
    <source>
        <dbReference type="ARBA" id="ARBA00010944"/>
    </source>
</evidence>
<evidence type="ECO:0000256" key="5">
    <source>
        <dbReference type="ARBA" id="ARBA00048200"/>
    </source>
</evidence>
<accession>A0ABX9JQ63</accession>
<dbReference type="SUPFAM" id="SSF51445">
    <property type="entry name" value="(Trans)glycosidases"/>
    <property type="match status" value="1"/>
</dbReference>
<dbReference type="Gene3D" id="3.90.25.10">
    <property type="entry name" value="UDP-galactose 4-epimerase, domain 1"/>
    <property type="match status" value="1"/>
</dbReference>
<comment type="caution">
    <text evidence="8">The sequence shown here is derived from an EMBL/GenBank/DDBJ whole genome shotgun (WGS) entry which is preliminary data.</text>
</comment>
<evidence type="ECO:0000256" key="3">
    <source>
        <dbReference type="ARBA" id="ARBA00012929"/>
    </source>
</evidence>
<comment type="similarity">
    <text evidence="2 6">Belongs to the dTDP-4-dehydrorhamnose reductase family.</text>
</comment>
<dbReference type="Gene3D" id="3.20.20.80">
    <property type="entry name" value="Glycosidases"/>
    <property type="match status" value="1"/>
</dbReference>
<evidence type="ECO:0000259" key="7">
    <source>
        <dbReference type="Pfam" id="PF04321"/>
    </source>
</evidence>
<evidence type="ECO:0000313" key="9">
    <source>
        <dbReference type="Proteomes" id="UP000256345"/>
    </source>
</evidence>
<evidence type="ECO:0000256" key="1">
    <source>
        <dbReference type="ARBA" id="ARBA00004781"/>
    </source>
</evidence>
<sequence length="784" mass="88158">MSPKNSGRPEGLPELWGGIEGTVNRVGDRYFDQMARSGHWRRIEDLDLIAALGIKAIRYPVLWEQIAPNGPHRADWTWPDARLAHLRELGMRPIVGLVHHGSGPRHTSLVDPAFPFELAQYARAVAERYPWVEDYTPVNEPLTTGRFSGLYGHWYPHGKDYPTFARTMMVQCRAVVEAMRAIREVNPAARLIQTEDMGRTYSTPHLAYQAEFENHRRWLSLDLLCGRIDRQHPLWPYLLRWGVSEQELGWFLDNPMPPDVVGMNYYITSDRLLDERMEHYPAWSHGGNERDAYADVHVAGVWKDAISGHRDVLKWAWERYRLPVAFTEVHLGCTREDQLRWLAEAWEAVCSLRAEGVDVRALTVWSLLGAYDWNTLVTAERGFYEPGVFDMRAPRPRPTALAWMTHALATRGKFEHPVLASPGWWRRDERPEANFAASLHGDSPAPYATYVPPRRADAGQPRPILISGATGTLGRAFARLCTTRGIAFRLLSRQDMDITSPESVERALERYQPWAVINAAGYVRVDDAEVDAERCFRENALGPELLAAACGARDVRLVTFSSDLVFGGERRSAYLESNRVQPLNQYGHSKVEAERRVLERMPDALVVRTGAFFGPWDHHNFLTLALGTIARGERFAAVEDVVVSPTYVPDLVHTCLDLLMDEATGVWHLTNEGEVTWAELATQAARLAGLNPRHVEARPLESFGWTAPRPRYSVLASERAQLMPPLTKALERYLEEDEIKPARRVSGGGRAACAECGGTVDEGHGDGRCGLHRKRGDGGVAAGG</sequence>
<dbReference type="CDD" id="cd05254">
    <property type="entry name" value="dTDP_HR_like_SDR_e"/>
    <property type="match status" value="1"/>
</dbReference>
<dbReference type="PANTHER" id="PTHR10491">
    <property type="entry name" value="DTDP-4-DEHYDRORHAMNOSE REDUCTASE"/>
    <property type="match status" value="1"/>
</dbReference>
<name>A0ABX9JQ63_9BACT</name>
<dbReference type="Gene3D" id="3.40.50.720">
    <property type="entry name" value="NAD(P)-binding Rossmann-like Domain"/>
    <property type="match status" value="1"/>
</dbReference>
<evidence type="ECO:0000313" key="8">
    <source>
        <dbReference type="EMBL" id="REG24144.1"/>
    </source>
</evidence>
<dbReference type="Pfam" id="PF04321">
    <property type="entry name" value="RmlD_sub_bind"/>
    <property type="match status" value="1"/>
</dbReference>
<dbReference type="InterPro" id="IPR001360">
    <property type="entry name" value="Glyco_hydro_1"/>
</dbReference>
<keyword evidence="6" id="KW-0560">Oxidoreductase</keyword>
<dbReference type="EMBL" id="QUMU01000015">
    <property type="protein sequence ID" value="REG24144.1"/>
    <property type="molecule type" value="Genomic_DNA"/>
</dbReference>
<keyword evidence="6" id="KW-0521">NADP</keyword>
<organism evidence="8 9">
    <name type="scientific">Archangium gephyra</name>
    <dbReference type="NCBI Taxonomy" id="48"/>
    <lineage>
        <taxon>Bacteria</taxon>
        <taxon>Pseudomonadati</taxon>
        <taxon>Myxococcota</taxon>
        <taxon>Myxococcia</taxon>
        <taxon>Myxococcales</taxon>
        <taxon>Cystobacterineae</taxon>
        <taxon>Archangiaceae</taxon>
        <taxon>Archangium</taxon>
    </lineage>
</organism>